<dbReference type="KEGG" id="rpe:RPE_2427"/>
<feature type="domain" description="DUF4062" evidence="1">
    <location>
        <begin position="7"/>
        <end position="88"/>
    </location>
</feature>
<dbReference type="AlphaFoldDB" id="Q07NW8"/>
<evidence type="ECO:0000313" key="2">
    <source>
        <dbReference type="EMBL" id="ABJ06366.1"/>
    </source>
</evidence>
<accession>Q07NW8</accession>
<dbReference type="Pfam" id="PF13271">
    <property type="entry name" value="DUF4062"/>
    <property type="match status" value="1"/>
</dbReference>
<dbReference type="HOGENOM" id="CLU_062193_1_1_5"/>
<name>Q07NW8_RHOP5</name>
<protein>
    <recommendedName>
        <fullName evidence="1">DUF4062 domain-containing protein</fullName>
    </recommendedName>
</protein>
<organism evidence="2">
    <name type="scientific">Rhodopseudomonas palustris (strain BisA53)</name>
    <dbReference type="NCBI Taxonomy" id="316055"/>
    <lineage>
        <taxon>Bacteria</taxon>
        <taxon>Pseudomonadati</taxon>
        <taxon>Pseudomonadota</taxon>
        <taxon>Alphaproteobacteria</taxon>
        <taxon>Hyphomicrobiales</taxon>
        <taxon>Nitrobacteraceae</taxon>
        <taxon>Rhodopseudomonas</taxon>
    </lineage>
</organism>
<reference evidence="2" key="1">
    <citation type="submission" date="2006-09" db="EMBL/GenBank/DDBJ databases">
        <title>Complete sequence of Rhodopseudomonas palustris BisA53.</title>
        <authorList>
            <consortium name="US DOE Joint Genome Institute"/>
            <person name="Copeland A."/>
            <person name="Lucas S."/>
            <person name="Lapidus A."/>
            <person name="Barry K."/>
            <person name="Detter J.C."/>
            <person name="Glavina del Rio T."/>
            <person name="Hammon N."/>
            <person name="Israni S."/>
            <person name="Dalin E."/>
            <person name="Tice H."/>
            <person name="Pitluck S."/>
            <person name="Chain P."/>
            <person name="Malfatti S."/>
            <person name="Shin M."/>
            <person name="Vergez L."/>
            <person name="Schmutz J."/>
            <person name="Larimer F."/>
            <person name="Land M."/>
            <person name="Hauser L."/>
            <person name="Pelletier D.A."/>
            <person name="Kyrpides N."/>
            <person name="Kim E."/>
            <person name="Harwood C.S."/>
            <person name="Oda Y."/>
            <person name="Richardson P."/>
        </authorList>
    </citation>
    <scope>NUCLEOTIDE SEQUENCE [LARGE SCALE GENOMIC DNA]</scope>
    <source>
        <strain evidence="2">BisA53</strain>
    </source>
</reference>
<evidence type="ECO:0000259" key="1">
    <source>
        <dbReference type="Pfam" id="PF13271"/>
    </source>
</evidence>
<dbReference type="EMBL" id="CP000463">
    <property type="protein sequence ID" value="ABJ06366.1"/>
    <property type="molecule type" value="Genomic_DNA"/>
</dbReference>
<dbReference type="InterPro" id="IPR025139">
    <property type="entry name" value="DUF4062"/>
</dbReference>
<gene>
    <name evidence="2" type="ordered locus">RPE_2427</name>
</gene>
<dbReference type="eggNOG" id="COG5635">
    <property type="taxonomic scope" value="Bacteria"/>
</dbReference>
<dbReference type="OrthoDB" id="72299at2"/>
<proteinExistence type="predicted"/>
<sequence>MVETVYQVFVSSTYADLKEQRRHVSETLAKAGYIPSGMELFPAADQQQLEFIKRVIDRCDYYVVVVGGRYGSLADENISFTEKEYEYALEKGIPVLAFLHASPDDIPAGKTDQDAQKAIKLRSFRDRLATGRMIDQWTDPHELCTKVVIAVAQAVNLKPGKGWIRGDQAIDPKILQELERTRIEYSALKARLQEIDRDIVTFPEHLAGPDDYLEFAITHEKEIVGSARYQIRELFTSIFEFLVRQDSESNIRIFLASKWANENNVASNNRYFYLVSETDAKTIRSHLESFGLMQLTRQAHEYMTFDQPRKEVYVAWSITHKGRRYMASLSAVIKTPRQGCPDKT</sequence>